<comment type="caution">
    <text evidence="2">The sequence shown here is derived from an EMBL/GenBank/DDBJ whole genome shotgun (WGS) entry which is preliminary data.</text>
</comment>
<protein>
    <submittedName>
        <fullName evidence="2">Uncharacterized protein</fullName>
    </submittedName>
</protein>
<name>A0A2P6NRC3_9EUKA</name>
<organism evidence="2 3">
    <name type="scientific">Planoprotostelium fungivorum</name>
    <dbReference type="NCBI Taxonomy" id="1890364"/>
    <lineage>
        <taxon>Eukaryota</taxon>
        <taxon>Amoebozoa</taxon>
        <taxon>Evosea</taxon>
        <taxon>Variosea</taxon>
        <taxon>Cavosteliida</taxon>
        <taxon>Cavosteliaceae</taxon>
        <taxon>Planoprotostelium</taxon>
    </lineage>
</organism>
<reference evidence="2 3" key="1">
    <citation type="journal article" date="2018" name="Genome Biol. Evol.">
        <title>Multiple Roots of Fruiting Body Formation in Amoebozoa.</title>
        <authorList>
            <person name="Hillmann F."/>
            <person name="Forbes G."/>
            <person name="Novohradska S."/>
            <person name="Ferling I."/>
            <person name="Riege K."/>
            <person name="Groth M."/>
            <person name="Westermann M."/>
            <person name="Marz M."/>
            <person name="Spaller T."/>
            <person name="Winckler T."/>
            <person name="Schaap P."/>
            <person name="Glockner G."/>
        </authorList>
    </citation>
    <scope>NUCLEOTIDE SEQUENCE [LARGE SCALE GENOMIC DNA]</scope>
    <source>
        <strain evidence="2 3">Jena</strain>
    </source>
</reference>
<accession>A0A2P6NRC3</accession>
<keyword evidence="3" id="KW-1185">Reference proteome</keyword>
<dbReference type="AlphaFoldDB" id="A0A2P6NRC3"/>
<feature type="compositionally biased region" description="Basic and acidic residues" evidence="1">
    <location>
        <begin position="9"/>
        <end position="33"/>
    </location>
</feature>
<gene>
    <name evidence="2" type="ORF">PROFUN_05291</name>
</gene>
<sequence>MGSSTSVTQERKKRQEEERREERWEGTLREEKRKKGTSINKACGCETGELTVDGYEEDEAEELLNSIITPEYLKEGEVNYPIVARKGTNFASQFAKFWNQIISKNERLQ</sequence>
<feature type="region of interest" description="Disordered" evidence="1">
    <location>
        <begin position="1"/>
        <end position="38"/>
    </location>
</feature>
<dbReference type="InParanoid" id="A0A2P6NRC3"/>
<dbReference type="EMBL" id="MDYQ01000030">
    <property type="protein sequence ID" value="PRP86509.1"/>
    <property type="molecule type" value="Genomic_DNA"/>
</dbReference>
<evidence type="ECO:0000313" key="3">
    <source>
        <dbReference type="Proteomes" id="UP000241769"/>
    </source>
</evidence>
<dbReference type="Proteomes" id="UP000241769">
    <property type="component" value="Unassembled WGS sequence"/>
</dbReference>
<proteinExistence type="predicted"/>
<evidence type="ECO:0000256" key="1">
    <source>
        <dbReference type="SAM" id="MobiDB-lite"/>
    </source>
</evidence>
<dbReference type="OrthoDB" id="19756at2759"/>
<evidence type="ECO:0000313" key="2">
    <source>
        <dbReference type="EMBL" id="PRP86509.1"/>
    </source>
</evidence>